<keyword evidence="2" id="KW-1185">Reference proteome</keyword>
<dbReference type="InterPro" id="IPR011990">
    <property type="entry name" value="TPR-like_helical_dom_sf"/>
</dbReference>
<accession>A0A1N7IRY9</accession>
<sequence>MKKILIPILGMTTLLFFNSCSDDFLDVNQNVNEAYTNQVSPKDRLSAAESIVFRTQGNTMNRFGNLMMNAWAGNIYYFASPYGDEFRMAADAQFYDNIWDNLYLGVSNLQSVIDAPGAENYPHHVAAAKVMKAYYMQMIVDLYNDAPYSEAFKGQSNKNPKYDKSKDIYKGLMAELNQALVLIDKTPAASNALVFTEDPIYQATAVANNETQNVANWRIFWKKMANTVKLKMLVRLSNCTDAEVTTWRNAELQAMTLLTANPTVNFIDKDVKINPGYVTSTPDQRNPFYGTFGRIDLDAQDIGQDFRITVASDHMIKTLKGETTETSGVVDNRISRLFKANGIGDDANNLVVNMKGQVQGGTKEVGAVESDFATLGDFMIYNSGAGATLPGLLLTASEVKFLQAEAAVVYPATMAFNAQTSFNDGITQSFVTFGSTPAAAATYLAAIAAKPGMGWAATANKIQAIQYQKWIALTNINPTETYISYTKTGYPQLPMPIGSYYPSRPKRLMYPQSEYVSNSANVPNPSVNDMYNINAYSPFWLK</sequence>
<dbReference type="OrthoDB" id="725917at2"/>
<name>A0A1N7IRY9_9FLAO</name>
<dbReference type="EMBL" id="FTNY01000004">
    <property type="protein sequence ID" value="SIS39766.1"/>
    <property type="molecule type" value="Genomic_DNA"/>
</dbReference>
<evidence type="ECO:0000313" key="1">
    <source>
        <dbReference type="EMBL" id="SIS39766.1"/>
    </source>
</evidence>
<dbReference type="InterPro" id="IPR041662">
    <property type="entry name" value="SusD-like_2"/>
</dbReference>
<dbReference type="AlphaFoldDB" id="A0A1N7IRY9"/>
<proteinExistence type="predicted"/>
<protein>
    <submittedName>
        <fullName evidence="1">Starch-binding associating with outer membrane</fullName>
    </submittedName>
</protein>
<dbReference type="Pfam" id="PF12771">
    <property type="entry name" value="SusD-like_2"/>
    <property type="match status" value="1"/>
</dbReference>
<dbReference type="SUPFAM" id="SSF48452">
    <property type="entry name" value="TPR-like"/>
    <property type="match status" value="1"/>
</dbReference>
<dbReference type="Gene3D" id="1.25.40.390">
    <property type="match status" value="1"/>
</dbReference>
<gene>
    <name evidence="1" type="ORF">SAMN05421639_104467</name>
</gene>
<dbReference type="Proteomes" id="UP000186373">
    <property type="component" value="Unassembled WGS sequence"/>
</dbReference>
<dbReference type="RefSeq" id="WP_076508572.1">
    <property type="nucleotide sequence ID" value="NZ_FTNY01000004.1"/>
</dbReference>
<evidence type="ECO:0000313" key="2">
    <source>
        <dbReference type="Proteomes" id="UP000186373"/>
    </source>
</evidence>
<organism evidence="1 2">
    <name type="scientific">Chryseobacterium shigense</name>
    <dbReference type="NCBI Taxonomy" id="297244"/>
    <lineage>
        <taxon>Bacteria</taxon>
        <taxon>Pseudomonadati</taxon>
        <taxon>Bacteroidota</taxon>
        <taxon>Flavobacteriia</taxon>
        <taxon>Flavobacteriales</taxon>
        <taxon>Weeksellaceae</taxon>
        <taxon>Chryseobacterium group</taxon>
        <taxon>Chryseobacterium</taxon>
    </lineage>
</organism>
<reference evidence="2" key="1">
    <citation type="submission" date="2017-01" db="EMBL/GenBank/DDBJ databases">
        <authorList>
            <person name="Varghese N."/>
            <person name="Submissions S."/>
        </authorList>
    </citation>
    <scope>NUCLEOTIDE SEQUENCE [LARGE SCALE GENOMIC DNA]</scope>
    <source>
        <strain evidence="2">DSM 17126</strain>
    </source>
</reference>